<feature type="region of interest" description="Disordered" evidence="1">
    <location>
        <begin position="1"/>
        <end position="27"/>
    </location>
</feature>
<dbReference type="AlphaFoldDB" id="A0A8H6YL77"/>
<organism evidence="2 3">
    <name type="scientific">Mycena venus</name>
    <dbReference type="NCBI Taxonomy" id="2733690"/>
    <lineage>
        <taxon>Eukaryota</taxon>
        <taxon>Fungi</taxon>
        <taxon>Dikarya</taxon>
        <taxon>Basidiomycota</taxon>
        <taxon>Agaricomycotina</taxon>
        <taxon>Agaricomycetes</taxon>
        <taxon>Agaricomycetidae</taxon>
        <taxon>Agaricales</taxon>
        <taxon>Marasmiineae</taxon>
        <taxon>Mycenaceae</taxon>
        <taxon>Mycena</taxon>
    </lineage>
</organism>
<evidence type="ECO:0000313" key="2">
    <source>
        <dbReference type="EMBL" id="KAF7360751.1"/>
    </source>
</evidence>
<proteinExistence type="predicted"/>
<evidence type="ECO:0000256" key="1">
    <source>
        <dbReference type="SAM" id="MobiDB-lite"/>
    </source>
</evidence>
<reference evidence="2" key="1">
    <citation type="submission" date="2020-05" db="EMBL/GenBank/DDBJ databases">
        <title>Mycena genomes resolve the evolution of fungal bioluminescence.</title>
        <authorList>
            <person name="Tsai I.J."/>
        </authorList>
    </citation>
    <scope>NUCLEOTIDE SEQUENCE</scope>
    <source>
        <strain evidence="2">CCC161011</strain>
    </source>
</reference>
<sequence>MEDEPPSEHQVTSQTTVNTVGHAPSEWKNDADRYSSLRHPSLMQIYAVASATGVHAAVFNDDLIPFKQFLEVYRRSHLLTVYIHAHCDTEFMDAHTYLSSLFAKSVFPEDCSVDPPLNRAVVRRPCGPDINLPRGVLPSDT</sequence>
<name>A0A8H6YL77_9AGAR</name>
<dbReference type="EMBL" id="JACAZI010000005">
    <property type="protein sequence ID" value="KAF7360751.1"/>
    <property type="molecule type" value="Genomic_DNA"/>
</dbReference>
<comment type="caution">
    <text evidence="2">The sequence shown here is derived from an EMBL/GenBank/DDBJ whole genome shotgun (WGS) entry which is preliminary data.</text>
</comment>
<accession>A0A8H6YL77</accession>
<evidence type="ECO:0000313" key="3">
    <source>
        <dbReference type="Proteomes" id="UP000620124"/>
    </source>
</evidence>
<feature type="compositionally biased region" description="Polar residues" evidence="1">
    <location>
        <begin position="9"/>
        <end position="19"/>
    </location>
</feature>
<keyword evidence="3" id="KW-1185">Reference proteome</keyword>
<protein>
    <submittedName>
        <fullName evidence="2">Uncharacterized protein</fullName>
    </submittedName>
</protein>
<gene>
    <name evidence="2" type="ORF">MVEN_00807100</name>
</gene>
<dbReference type="OrthoDB" id="3026389at2759"/>
<dbReference type="Proteomes" id="UP000620124">
    <property type="component" value="Unassembled WGS sequence"/>
</dbReference>